<dbReference type="Proteomes" id="UP000179840">
    <property type="component" value="Unassembled WGS sequence"/>
</dbReference>
<dbReference type="EMBL" id="MAQB02000001">
    <property type="protein sequence ID" value="OFJ47821.1"/>
    <property type="molecule type" value="Genomic_DNA"/>
</dbReference>
<protein>
    <submittedName>
        <fullName evidence="1">Uncharacterized protein</fullName>
    </submittedName>
</protein>
<dbReference type="PATRIC" id="fig|29581.31.peg.4755"/>
<dbReference type="OrthoDB" id="8704583at2"/>
<reference evidence="1 3" key="2">
    <citation type="submission" date="2016-10" db="EMBL/GenBank/DDBJ databases">
        <title>Updated version of Genome Assembly of Janthinobacterium lividum ERGS5:01.</title>
        <authorList>
            <person name="Kumar R."/>
            <person name="Acharya V."/>
            <person name="Singh D."/>
        </authorList>
    </citation>
    <scope>NUCLEOTIDE SEQUENCE [LARGE SCALE GENOMIC DNA]</scope>
    <source>
        <strain evidence="1 3">ERGS5:01</strain>
    </source>
</reference>
<dbReference type="RefSeq" id="WP_034745824.1">
    <property type="nucleotide sequence ID" value="NZ_CP049828.1"/>
</dbReference>
<dbReference type="eggNOG" id="ENOG50301XS">
    <property type="taxonomic scope" value="Bacteria"/>
</dbReference>
<dbReference type="AlphaFoldDB" id="A0A031GZR0"/>
<evidence type="ECO:0000313" key="3">
    <source>
        <dbReference type="Proteomes" id="UP000092634"/>
    </source>
</evidence>
<evidence type="ECO:0000313" key="4">
    <source>
        <dbReference type="Proteomes" id="UP000179840"/>
    </source>
</evidence>
<gene>
    <name evidence="2" type="ORF">AKG95_21780</name>
    <name evidence="1" type="ORF">BA896_001205</name>
</gene>
<comment type="caution">
    <text evidence="1">The sequence shown here is derived from an EMBL/GenBank/DDBJ whole genome shotgun (WGS) entry which is preliminary data.</text>
</comment>
<accession>A0A031GZR0</accession>
<reference evidence="2 4" key="1">
    <citation type="submission" date="2015-06" db="EMBL/GenBank/DDBJ databases">
        <title>Draft genome sequencing of a biphenyl-degrading bacterium, Janthinobacterium lividum MEG1.</title>
        <authorList>
            <person name="Shimodaira J."/>
            <person name="Hatta T."/>
        </authorList>
    </citation>
    <scope>NUCLEOTIDE SEQUENCE [LARGE SCALE GENOMIC DNA]</scope>
    <source>
        <strain evidence="2 4">MEG1</strain>
    </source>
</reference>
<dbReference type="Proteomes" id="UP000092634">
    <property type="component" value="Unassembled WGS sequence"/>
</dbReference>
<name>A0A031GZR0_9BURK</name>
<organism evidence="1 3">
    <name type="scientific">Janthinobacterium lividum</name>
    <dbReference type="NCBI Taxonomy" id="29581"/>
    <lineage>
        <taxon>Bacteria</taxon>
        <taxon>Pseudomonadati</taxon>
        <taxon>Pseudomonadota</taxon>
        <taxon>Betaproteobacteria</taxon>
        <taxon>Burkholderiales</taxon>
        <taxon>Oxalobacteraceae</taxon>
        <taxon>Janthinobacterium</taxon>
    </lineage>
</organism>
<sequence>MYPDPKRVRNNRVMVRLDEYEYDVLAAIANYQGEELAPFLRQLALRQAAIVLGDDNSVTLPSIAA</sequence>
<dbReference type="EMBL" id="LFKP01000011">
    <property type="protein sequence ID" value="OHV94931.1"/>
    <property type="molecule type" value="Genomic_DNA"/>
</dbReference>
<evidence type="ECO:0000313" key="2">
    <source>
        <dbReference type="EMBL" id="OHV94931.1"/>
    </source>
</evidence>
<evidence type="ECO:0000313" key="1">
    <source>
        <dbReference type="EMBL" id="OFJ47821.1"/>
    </source>
</evidence>
<proteinExistence type="predicted"/>